<proteinExistence type="predicted"/>
<feature type="domain" description="Restriction endonuclease type I HsdR second RecA-like helicase" evidence="2">
    <location>
        <begin position="23"/>
        <end position="80"/>
    </location>
</feature>
<sequence>MLREAEVFTLSGEGVHFDRNMHETGVAFLIVCDMLLTGFDAPIEQVMYIDKRLSEHNLLQTIARVNRTYKEKTRGYIVDYIGLTENLKEALSLYAGEDQEDLLNGLQSIDSEVPVLESRYRRLLQLFQEGGVSQIERLVNQKLSPEDHYQVLLAAVELLEDIRLRDSFNVYLKKFLQSMDIVMPNALANPYKLPMYQFVHIQARARERYKDETMNFHGVGQKVRSLVNEHLISLGMSPRVKPVELFSDEFIKSVKKEPDLKAQASEMEHAIRKHCKVSADDDPVFYKSMSEKLDEIIKKHSDNWEQMALKLGALRDEILAGRGPDAKVEDPFFDLIVSLAFKDGDMAAHIDKVKLTIVAIMDDLNEHIGNLDFWEREDLVAELQGKIKKRMILSKVPQLKAQRELLATEVVALARRREKDILGMTTGE</sequence>
<organism evidence="3 4">
    <name type="scientific">Endozoicomonas gorgoniicola</name>
    <dbReference type="NCBI Taxonomy" id="1234144"/>
    <lineage>
        <taxon>Bacteria</taxon>
        <taxon>Pseudomonadati</taxon>
        <taxon>Pseudomonadota</taxon>
        <taxon>Gammaproteobacteria</taxon>
        <taxon>Oceanospirillales</taxon>
        <taxon>Endozoicomonadaceae</taxon>
        <taxon>Endozoicomonas</taxon>
    </lineage>
</organism>
<evidence type="ECO:0000259" key="2">
    <source>
        <dbReference type="Pfam" id="PF22679"/>
    </source>
</evidence>
<dbReference type="RefSeq" id="WP_262563707.1">
    <property type="nucleotide sequence ID" value="NZ_JAPFCC010000001.1"/>
</dbReference>
<keyword evidence="1" id="KW-0680">Restriction system</keyword>
<dbReference type="InterPro" id="IPR051268">
    <property type="entry name" value="Type-I_R_enzyme_R_subunit"/>
</dbReference>
<reference evidence="3 4" key="1">
    <citation type="submission" date="2022-10" db="EMBL/GenBank/DDBJ databases">
        <title>High-quality genome sequences of two octocoral-associated bacteria, Endozoicomonas euniceicola EF212 and Endozoicomonas gorgoniicola PS125.</title>
        <authorList>
            <person name="Chiou Y.-J."/>
            <person name="Chen Y.-H."/>
        </authorList>
    </citation>
    <scope>NUCLEOTIDE SEQUENCE [LARGE SCALE GENOMIC DNA]</scope>
    <source>
        <strain evidence="3 4">PS125</strain>
    </source>
</reference>
<name>A0ABT3MX59_9GAMM</name>
<gene>
    <name evidence="3" type="ORF">NX722_15320</name>
</gene>
<dbReference type="Pfam" id="PF22679">
    <property type="entry name" value="T1R_D3-like"/>
    <property type="match status" value="1"/>
</dbReference>
<dbReference type="InterPro" id="IPR055180">
    <property type="entry name" value="HsdR_RecA-like_helicase_dom_2"/>
</dbReference>
<protein>
    <submittedName>
        <fullName evidence="3">DUF3387 domain-containing protein</fullName>
    </submittedName>
</protein>
<keyword evidence="4" id="KW-1185">Reference proteome</keyword>
<dbReference type="EMBL" id="JAPFCC010000001">
    <property type="protein sequence ID" value="MCW7553967.1"/>
    <property type="molecule type" value="Genomic_DNA"/>
</dbReference>
<evidence type="ECO:0000256" key="1">
    <source>
        <dbReference type="ARBA" id="ARBA00022747"/>
    </source>
</evidence>
<dbReference type="Proteomes" id="UP001209854">
    <property type="component" value="Unassembled WGS sequence"/>
</dbReference>
<evidence type="ECO:0000313" key="3">
    <source>
        <dbReference type="EMBL" id="MCW7553967.1"/>
    </source>
</evidence>
<dbReference type="PANTHER" id="PTHR30195">
    <property type="entry name" value="TYPE I SITE-SPECIFIC DEOXYRIBONUCLEASE PROTEIN SUBUNIT M AND R"/>
    <property type="match status" value="1"/>
</dbReference>
<dbReference type="Gene3D" id="3.40.50.300">
    <property type="entry name" value="P-loop containing nucleotide triphosphate hydrolases"/>
    <property type="match status" value="1"/>
</dbReference>
<dbReference type="InterPro" id="IPR027417">
    <property type="entry name" value="P-loop_NTPase"/>
</dbReference>
<dbReference type="PANTHER" id="PTHR30195:SF15">
    <property type="entry name" value="TYPE I RESTRICTION ENZYME HINDI ENDONUCLEASE SUBUNIT"/>
    <property type="match status" value="1"/>
</dbReference>
<accession>A0ABT3MX59</accession>
<evidence type="ECO:0000313" key="4">
    <source>
        <dbReference type="Proteomes" id="UP001209854"/>
    </source>
</evidence>
<dbReference type="CDD" id="cd18800">
    <property type="entry name" value="SF2_C_EcoR124I-like"/>
    <property type="match status" value="1"/>
</dbReference>
<comment type="caution">
    <text evidence="3">The sequence shown here is derived from an EMBL/GenBank/DDBJ whole genome shotgun (WGS) entry which is preliminary data.</text>
</comment>